<proteinExistence type="predicted"/>
<sequence>MSPFTSSTILYFLLFLFSLAVASDKISVQWAICDPSPQHTLAKLGLDAATPPYKENPITYYDELPPIHISSSLMFRAKTNKGQPLSTVKARFLEEISDVPDFVACTWNRYGDNRPTYTCEKRCPLNMVFPEEIWCGEQIKFAQQYQHVDWAALRAYGPYQNAKWKVVIEGHKAKFDDVVAGDLHLMEIEAKVHRKKADEVVKATTQYLRDRGVVLCEPQEGKTMRLFRAMGYISDEVEEL</sequence>
<dbReference type="AlphaFoldDB" id="A0A179FSB8"/>
<dbReference type="Proteomes" id="UP000078397">
    <property type="component" value="Unassembled WGS sequence"/>
</dbReference>
<keyword evidence="3" id="KW-1185">Reference proteome</keyword>
<comment type="caution">
    <text evidence="2">The sequence shown here is derived from an EMBL/GenBank/DDBJ whole genome shotgun (WGS) entry which is preliminary data.</text>
</comment>
<dbReference type="KEGG" id="pchm:VFPPC_13591"/>
<dbReference type="EMBL" id="LSBJ02000003">
    <property type="protein sequence ID" value="OAQ67909.1"/>
    <property type="molecule type" value="Genomic_DNA"/>
</dbReference>
<gene>
    <name evidence="2" type="ORF">VFPPC_13591</name>
</gene>
<evidence type="ECO:0000313" key="3">
    <source>
        <dbReference type="Proteomes" id="UP000078397"/>
    </source>
</evidence>
<protein>
    <submittedName>
        <fullName evidence="2">Uncharacterized protein</fullName>
    </submittedName>
</protein>
<keyword evidence="1" id="KW-0732">Signal</keyword>
<organism evidence="2 3">
    <name type="scientific">Pochonia chlamydosporia 170</name>
    <dbReference type="NCBI Taxonomy" id="1380566"/>
    <lineage>
        <taxon>Eukaryota</taxon>
        <taxon>Fungi</taxon>
        <taxon>Dikarya</taxon>
        <taxon>Ascomycota</taxon>
        <taxon>Pezizomycotina</taxon>
        <taxon>Sordariomycetes</taxon>
        <taxon>Hypocreomycetidae</taxon>
        <taxon>Hypocreales</taxon>
        <taxon>Clavicipitaceae</taxon>
        <taxon>Pochonia</taxon>
    </lineage>
</organism>
<feature type="chain" id="PRO_5008101963" evidence="1">
    <location>
        <begin position="24"/>
        <end position="240"/>
    </location>
</feature>
<accession>A0A179FSB8</accession>
<evidence type="ECO:0000313" key="2">
    <source>
        <dbReference type="EMBL" id="OAQ67909.1"/>
    </source>
</evidence>
<dbReference type="GeneID" id="28855360"/>
<feature type="signal peptide" evidence="1">
    <location>
        <begin position="1"/>
        <end position="23"/>
    </location>
</feature>
<dbReference type="RefSeq" id="XP_018144759.1">
    <property type="nucleotide sequence ID" value="XM_018291366.1"/>
</dbReference>
<dbReference type="OrthoDB" id="3917713at2759"/>
<name>A0A179FSB8_METCM</name>
<reference evidence="2 3" key="1">
    <citation type="journal article" date="2016" name="PLoS Pathog.">
        <title>Biosynthesis of antibiotic leucinostatins in bio-control fungus Purpureocillium lilacinum and their inhibition on phytophthora revealed by genome mining.</title>
        <authorList>
            <person name="Wang G."/>
            <person name="Liu Z."/>
            <person name="Lin R."/>
            <person name="Li E."/>
            <person name="Mao Z."/>
            <person name="Ling J."/>
            <person name="Yang Y."/>
            <person name="Yin W.B."/>
            <person name="Xie B."/>
        </authorList>
    </citation>
    <scope>NUCLEOTIDE SEQUENCE [LARGE SCALE GENOMIC DNA]</scope>
    <source>
        <strain evidence="2">170</strain>
    </source>
</reference>
<evidence type="ECO:0000256" key="1">
    <source>
        <dbReference type="SAM" id="SignalP"/>
    </source>
</evidence>